<comment type="caution">
    <text evidence="3">The sequence shown here is derived from an EMBL/GenBank/DDBJ whole genome shotgun (WGS) entry which is preliminary data.</text>
</comment>
<evidence type="ECO:0000313" key="4">
    <source>
        <dbReference type="Proteomes" id="UP001189915"/>
    </source>
</evidence>
<reference evidence="3 4" key="1">
    <citation type="submission" date="2023-07" db="EMBL/GenBank/DDBJ databases">
        <authorList>
            <person name="Peeters C."/>
        </authorList>
    </citation>
    <scope>NUCLEOTIDE SEQUENCE [LARGE SCALE GENOMIC DNA]</scope>
    <source>
        <strain evidence="3 4">LMG 18091</strain>
    </source>
</reference>
<protein>
    <submittedName>
        <fullName evidence="3">Fimbrial protein</fullName>
    </submittedName>
</protein>
<dbReference type="GO" id="GO:0009289">
    <property type="term" value="C:pilus"/>
    <property type="evidence" value="ECO:0007669"/>
    <property type="project" value="InterPro"/>
</dbReference>
<dbReference type="Gene3D" id="3.30.700.10">
    <property type="entry name" value="Glycoprotein, Type 4 Pilin"/>
    <property type="match status" value="1"/>
</dbReference>
<evidence type="ECO:0000256" key="1">
    <source>
        <dbReference type="ARBA" id="ARBA00005233"/>
    </source>
</evidence>
<name>A0AAD2AU85_9RALS</name>
<sequence>MIVVAIVGILAAIAVPAYQDYVTRSRVTEGLALAMGAKTVVAENAMAGQLLNQGYPASMVATRSVMTDGISIDNTNGEIQIKYAANVADSPSNLLVIKPTSGGKALQGTDVGSTRPDGPIRWDCYAKDIPARTGSAEPTNKPTLDAKYTPAECR</sequence>
<dbReference type="GO" id="GO:0007155">
    <property type="term" value="P:cell adhesion"/>
    <property type="evidence" value="ECO:0007669"/>
    <property type="project" value="InterPro"/>
</dbReference>
<accession>A0AAD2AU85</accession>
<dbReference type="AlphaFoldDB" id="A0AAD2AU85"/>
<dbReference type="Proteomes" id="UP001189915">
    <property type="component" value="Unassembled WGS sequence"/>
</dbReference>
<comment type="similarity">
    <text evidence="1">Belongs to the N-Me-Phe pilin family.</text>
</comment>
<proteinExistence type="inferred from homology"/>
<dbReference type="InterPro" id="IPR045584">
    <property type="entry name" value="Pilin-like"/>
</dbReference>
<dbReference type="InterPro" id="IPR001082">
    <property type="entry name" value="Pilin"/>
</dbReference>
<feature type="region of interest" description="Disordered" evidence="2">
    <location>
        <begin position="131"/>
        <end position="154"/>
    </location>
</feature>
<organism evidence="3 4">
    <name type="scientific">Ralstonia wenshanensis</name>
    <dbReference type="NCBI Taxonomy" id="2842456"/>
    <lineage>
        <taxon>Bacteria</taxon>
        <taxon>Pseudomonadati</taxon>
        <taxon>Pseudomonadota</taxon>
        <taxon>Betaproteobacteria</taxon>
        <taxon>Burkholderiales</taxon>
        <taxon>Burkholderiaceae</taxon>
        <taxon>Ralstonia</taxon>
    </lineage>
</organism>
<gene>
    <name evidence="3" type="primary">pilE</name>
    <name evidence="3" type="ORF">LMG18091_00406</name>
</gene>
<dbReference type="EMBL" id="CATWAF010000001">
    <property type="protein sequence ID" value="CAJ0685542.1"/>
    <property type="molecule type" value="Genomic_DNA"/>
</dbReference>
<evidence type="ECO:0000313" key="3">
    <source>
        <dbReference type="EMBL" id="CAJ0685542.1"/>
    </source>
</evidence>
<keyword evidence="4" id="KW-1185">Reference proteome</keyword>
<dbReference type="SUPFAM" id="SSF54523">
    <property type="entry name" value="Pili subunits"/>
    <property type="match status" value="1"/>
</dbReference>
<dbReference type="Pfam" id="PF00114">
    <property type="entry name" value="Pilin"/>
    <property type="match status" value="1"/>
</dbReference>
<evidence type="ECO:0000256" key="2">
    <source>
        <dbReference type="SAM" id="MobiDB-lite"/>
    </source>
</evidence>